<keyword evidence="3" id="KW-1185">Reference proteome</keyword>
<dbReference type="GO" id="GO:0016790">
    <property type="term" value="F:thiolester hydrolase activity"/>
    <property type="evidence" value="ECO:0007669"/>
    <property type="project" value="UniProtKB-ARBA"/>
</dbReference>
<dbReference type="CDD" id="cd03443">
    <property type="entry name" value="PaaI_thioesterase"/>
    <property type="match status" value="1"/>
</dbReference>
<sequence length="140" mass="14695">MSADQSRLDAMKTFLAEAFAPWVKALNIEPVDVSEAGAVFRIPAGDNLARTGGIVCGQALSAIADTVGVLTLIGINDDGRIMTTVDMTTHFMRPVSTGDIEATVTILSNGRRMATARIDIRQVGSPKVCAGATCAYAYMG</sequence>
<organism evidence="2 3">
    <name type="scientific">Hoeflea prorocentri</name>
    <dbReference type="NCBI Taxonomy" id="1922333"/>
    <lineage>
        <taxon>Bacteria</taxon>
        <taxon>Pseudomonadati</taxon>
        <taxon>Pseudomonadota</taxon>
        <taxon>Alphaproteobacteria</taxon>
        <taxon>Hyphomicrobiales</taxon>
        <taxon>Rhizobiaceae</taxon>
        <taxon>Hoeflea</taxon>
    </lineage>
</organism>
<dbReference type="InterPro" id="IPR029069">
    <property type="entry name" value="HotDog_dom_sf"/>
</dbReference>
<dbReference type="AlphaFoldDB" id="A0A9X3ZG82"/>
<dbReference type="InterPro" id="IPR003736">
    <property type="entry name" value="PAAI_dom"/>
</dbReference>
<accession>A0A9X3ZG82</accession>
<evidence type="ECO:0000313" key="2">
    <source>
        <dbReference type="EMBL" id="MDA5397331.1"/>
    </source>
</evidence>
<gene>
    <name evidence="2" type="ORF">OQ273_01990</name>
</gene>
<dbReference type="Gene3D" id="3.10.129.10">
    <property type="entry name" value="Hotdog Thioesterase"/>
    <property type="match status" value="1"/>
</dbReference>
<comment type="caution">
    <text evidence="2">The sequence shown here is derived from an EMBL/GenBank/DDBJ whole genome shotgun (WGS) entry which is preliminary data.</text>
</comment>
<dbReference type="EMBL" id="JAPJZI010000001">
    <property type="protein sequence ID" value="MDA5397331.1"/>
    <property type="molecule type" value="Genomic_DNA"/>
</dbReference>
<name>A0A9X3ZG82_9HYPH</name>
<evidence type="ECO:0000259" key="1">
    <source>
        <dbReference type="Pfam" id="PF13622"/>
    </source>
</evidence>
<reference evidence="2" key="1">
    <citation type="submission" date="2022-11" db="EMBL/GenBank/DDBJ databases">
        <title>Draft genome sequence of Hoeflea poritis E7-10 and Hoeflea prorocentri PM5-8, separated from scleractinian coral Porites lutea and marine dinoflagellate.</title>
        <authorList>
            <person name="Zhang G."/>
            <person name="Wei Q."/>
            <person name="Cai L."/>
        </authorList>
    </citation>
    <scope>NUCLEOTIDE SEQUENCE</scope>
    <source>
        <strain evidence="2">PM5-8</strain>
    </source>
</reference>
<feature type="domain" description="Acyl-CoA thioesterase-like N-terminal HotDog" evidence="1">
    <location>
        <begin position="52"/>
        <end position="134"/>
    </location>
</feature>
<dbReference type="Pfam" id="PF13622">
    <property type="entry name" value="4HBT_3"/>
    <property type="match status" value="1"/>
</dbReference>
<dbReference type="InterPro" id="IPR049449">
    <property type="entry name" value="TesB_ACOT8-like_N"/>
</dbReference>
<evidence type="ECO:0000313" key="3">
    <source>
        <dbReference type="Proteomes" id="UP001151234"/>
    </source>
</evidence>
<dbReference type="RefSeq" id="WP_267988795.1">
    <property type="nucleotide sequence ID" value="NZ_JAPJZI010000001.1"/>
</dbReference>
<dbReference type="Proteomes" id="UP001151234">
    <property type="component" value="Unassembled WGS sequence"/>
</dbReference>
<protein>
    <submittedName>
        <fullName evidence="2">PaaI family thioesterase</fullName>
    </submittedName>
</protein>
<dbReference type="SUPFAM" id="SSF54637">
    <property type="entry name" value="Thioesterase/thiol ester dehydrase-isomerase"/>
    <property type="match status" value="1"/>
</dbReference>
<proteinExistence type="predicted"/>
<dbReference type="NCBIfam" id="TIGR00369">
    <property type="entry name" value="unchar_dom_1"/>
    <property type="match status" value="1"/>
</dbReference>